<evidence type="ECO:0000313" key="1">
    <source>
        <dbReference type="EMBL" id="CZF79334.1"/>
    </source>
</evidence>
<dbReference type="RefSeq" id="WP_062706254.1">
    <property type="nucleotide sequence ID" value="NZ_CAWRCI010000006.1"/>
</dbReference>
<name>A0A128EYS7_9GAMM</name>
<evidence type="ECO:0000313" key="2">
    <source>
        <dbReference type="Proteomes" id="UP000073601"/>
    </source>
</evidence>
<reference evidence="2" key="1">
    <citation type="submission" date="2016-02" db="EMBL/GenBank/DDBJ databases">
        <authorList>
            <person name="Rodrigo-Torres Lidia"/>
            <person name="Arahal R.David."/>
        </authorList>
    </citation>
    <scope>NUCLEOTIDE SEQUENCE [LARGE SCALE GENOMIC DNA]</scope>
    <source>
        <strain evidence="2">CECT 8713</strain>
    </source>
</reference>
<proteinExistence type="predicted"/>
<keyword evidence="2" id="KW-1185">Reference proteome</keyword>
<sequence length="239" mass="26680">MKLDNYFSKKDGQFVFTRQQASHFAKLVAGDFNPIHDEDSKRFCVPGDLLFSVLLAKAGISQKMRVSFSGMISDNLGLTIREDENGHLDVIDSNGKCYLTMQREGENLVNEKLAANVAQNYVKFSGMNFPHIMVPLMEQSGMMINPDRPLVMYESMELNFKHLGFSNPTVELTNSTMEVSGKRGAVILAFIFKENGQVIGEGKKKMVCSGLRGYETAAVEALVDKFNIRKSEFLSAQLV</sequence>
<dbReference type="EMBL" id="FIZY01000006">
    <property type="protein sequence ID" value="CZF79334.1"/>
    <property type="molecule type" value="Genomic_DNA"/>
</dbReference>
<protein>
    <recommendedName>
        <fullName evidence="3">DUF3581 domain-containing protein</fullName>
    </recommendedName>
</protein>
<organism evidence="1 2">
    <name type="scientific">Grimontia marina</name>
    <dbReference type="NCBI Taxonomy" id="646534"/>
    <lineage>
        <taxon>Bacteria</taxon>
        <taxon>Pseudomonadati</taxon>
        <taxon>Pseudomonadota</taxon>
        <taxon>Gammaproteobacteria</taxon>
        <taxon>Vibrionales</taxon>
        <taxon>Vibrionaceae</taxon>
        <taxon>Grimontia</taxon>
    </lineage>
</organism>
<gene>
    <name evidence="1" type="ORF">GMA8713_00927</name>
</gene>
<dbReference type="Pfam" id="PF12119">
    <property type="entry name" value="DUF3581"/>
    <property type="match status" value="1"/>
</dbReference>
<dbReference type="OrthoDB" id="5892138at2"/>
<dbReference type="Proteomes" id="UP000073601">
    <property type="component" value="Unassembled WGS sequence"/>
</dbReference>
<evidence type="ECO:0008006" key="3">
    <source>
        <dbReference type="Google" id="ProtNLM"/>
    </source>
</evidence>
<dbReference type="InterPro" id="IPR021974">
    <property type="entry name" value="DUF3581"/>
</dbReference>
<accession>A0A128EYS7</accession>
<dbReference type="AlphaFoldDB" id="A0A128EYS7"/>